<dbReference type="Gene3D" id="3.30.450.270">
    <property type="match status" value="1"/>
</dbReference>
<keyword evidence="4" id="KW-0600">Photoreceptor protein</keyword>
<dbReference type="InterPro" id="IPR003018">
    <property type="entry name" value="GAF"/>
</dbReference>
<dbReference type="AlphaFoldDB" id="A0A850REW9"/>
<evidence type="ECO:0000259" key="13">
    <source>
        <dbReference type="PROSITE" id="PS50046"/>
    </source>
</evidence>
<dbReference type="GO" id="GO:0000155">
    <property type="term" value="F:phosphorelay sensor kinase activity"/>
    <property type="evidence" value="ECO:0007669"/>
    <property type="project" value="InterPro"/>
</dbReference>
<dbReference type="InterPro" id="IPR003594">
    <property type="entry name" value="HATPase_dom"/>
</dbReference>
<evidence type="ECO:0000256" key="2">
    <source>
        <dbReference type="ARBA" id="ARBA00006402"/>
    </source>
</evidence>
<gene>
    <name evidence="16" type="ORF">HW932_00275</name>
</gene>
<dbReference type="InterPro" id="IPR013654">
    <property type="entry name" value="PAS_2"/>
</dbReference>
<dbReference type="SUPFAM" id="SSF55874">
    <property type="entry name" value="ATPase domain of HSP90 chaperone/DNA topoisomerase II/histidine kinase"/>
    <property type="match status" value="1"/>
</dbReference>
<dbReference type="SUPFAM" id="SSF47384">
    <property type="entry name" value="Homodimeric domain of signal transducing histidine kinase"/>
    <property type="match status" value="1"/>
</dbReference>
<dbReference type="SUPFAM" id="SSF52172">
    <property type="entry name" value="CheY-like"/>
    <property type="match status" value="1"/>
</dbReference>
<dbReference type="Pfam" id="PF00072">
    <property type="entry name" value="Response_reg"/>
    <property type="match status" value="1"/>
</dbReference>
<dbReference type="SMART" id="SM00065">
    <property type="entry name" value="GAF"/>
    <property type="match status" value="1"/>
</dbReference>
<keyword evidence="8" id="KW-0418">Kinase</keyword>
<dbReference type="EMBL" id="JABZEO010000001">
    <property type="protein sequence ID" value="NVZ07693.1"/>
    <property type="molecule type" value="Genomic_DNA"/>
</dbReference>
<dbReference type="GO" id="GO:0006355">
    <property type="term" value="P:regulation of DNA-templated transcription"/>
    <property type="evidence" value="ECO:0007669"/>
    <property type="project" value="InterPro"/>
</dbReference>
<dbReference type="PRINTS" id="PR00344">
    <property type="entry name" value="BCTRLSENSOR"/>
</dbReference>
<dbReference type="InterPro" id="IPR016132">
    <property type="entry name" value="Phyto_chromo_attachment"/>
</dbReference>
<dbReference type="GO" id="GO:0009584">
    <property type="term" value="P:detection of visible light"/>
    <property type="evidence" value="ECO:0007669"/>
    <property type="project" value="InterPro"/>
</dbReference>
<dbReference type="Pfam" id="PF00360">
    <property type="entry name" value="PHY"/>
    <property type="match status" value="1"/>
</dbReference>
<dbReference type="CDD" id="cd16922">
    <property type="entry name" value="HATPase_EvgS-ArcB-TorS-like"/>
    <property type="match status" value="1"/>
</dbReference>
<dbReference type="InterPro" id="IPR004358">
    <property type="entry name" value="Sig_transdc_His_kin-like_C"/>
</dbReference>
<dbReference type="InterPro" id="IPR005467">
    <property type="entry name" value="His_kinase_dom"/>
</dbReference>
<evidence type="ECO:0000313" key="16">
    <source>
        <dbReference type="EMBL" id="NVZ07693.1"/>
    </source>
</evidence>
<evidence type="ECO:0000256" key="8">
    <source>
        <dbReference type="ARBA" id="ARBA00022777"/>
    </source>
</evidence>
<keyword evidence="7" id="KW-0808">Transferase</keyword>
<evidence type="ECO:0000259" key="14">
    <source>
        <dbReference type="PROSITE" id="PS50109"/>
    </source>
</evidence>
<evidence type="ECO:0000259" key="15">
    <source>
        <dbReference type="PROSITE" id="PS50110"/>
    </source>
</evidence>
<accession>A0A850REW9</accession>
<dbReference type="Gene3D" id="3.30.565.10">
    <property type="entry name" value="Histidine kinase-like ATPase, C-terminal domain"/>
    <property type="match status" value="1"/>
</dbReference>
<evidence type="ECO:0000256" key="9">
    <source>
        <dbReference type="ARBA" id="ARBA00022991"/>
    </source>
</evidence>
<dbReference type="SMART" id="SM00448">
    <property type="entry name" value="REC"/>
    <property type="match status" value="1"/>
</dbReference>
<dbReference type="SMART" id="SM00387">
    <property type="entry name" value="HATPase_c"/>
    <property type="match status" value="1"/>
</dbReference>
<feature type="domain" description="Histidine kinase" evidence="14">
    <location>
        <begin position="522"/>
        <end position="742"/>
    </location>
</feature>
<evidence type="ECO:0000256" key="5">
    <source>
        <dbReference type="ARBA" id="ARBA00022553"/>
    </source>
</evidence>
<keyword evidence="17" id="KW-1185">Reference proteome</keyword>
<dbReference type="PANTHER" id="PTHR45339:SF3">
    <property type="entry name" value="HISTIDINE KINASE"/>
    <property type="match status" value="1"/>
</dbReference>
<evidence type="ECO:0000256" key="4">
    <source>
        <dbReference type="ARBA" id="ARBA00022543"/>
    </source>
</evidence>
<evidence type="ECO:0000256" key="7">
    <source>
        <dbReference type="ARBA" id="ARBA00022679"/>
    </source>
</evidence>
<dbReference type="CDD" id="cd17546">
    <property type="entry name" value="REC_hyHK_CKI1_RcsC-like"/>
    <property type="match status" value="1"/>
</dbReference>
<dbReference type="InterPro" id="IPR036890">
    <property type="entry name" value="HATPase_C_sf"/>
</dbReference>
<keyword evidence="6" id="KW-0716">Sensory transduction</keyword>
<dbReference type="EC" id="2.7.13.3" evidence="3"/>
<evidence type="ECO:0000256" key="3">
    <source>
        <dbReference type="ARBA" id="ARBA00012438"/>
    </source>
</evidence>
<dbReference type="InterPro" id="IPR029016">
    <property type="entry name" value="GAF-like_dom_sf"/>
</dbReference>
<dbReference type="InterPro" id="IPR035965">
    <property type="entry name" value="PAS-like_dom_sf"/>
</dbReference>
<evidence type="ECO:0000256" key="1">
    <source>
        <dbReference type="ARBA" id="ARBA00000085"/>
    </source>
</evidence>
<evidence type="ECO:0000256" key="10">
    <source>
        <dbReference type="ARBA" id="ARBA00023012"/>
    </source>
</evidence>
<name>A0A850REW9_9GAMM</name>
<comment type="catalytic activity">
    <reaction evidence="1">
        <text>ATP + protein L-histidine = ADP + protein N-phospho-L-histidine.</text>
        <dbReference type="EC" id="2.7.13.3"/>
    </reaction>
</comment>
<dbReference type="Gene3D" id="1.10.287.130">
    <property type="match status" value="1"/>
</dbReference>
<dbReference type="PANTHER" id="PTHR45339">
    <property type="entry name" value="HYBRID SIGNAL TRANSDUCTION HISTIDINE KINASE J"/>
    <property type="match status" value="1"/>
</dbReference>
<evidence type="ECO:0000256" key="6">
    <source>
        <dbReference type="ARBA" id="ARBA00022606"/>
    </source>
</evidence>
<feature type="domain" description="Response regulatory" evidence="15">
    <location>
        <begin position="769"/>
        <end position="885"/>
    </location>
</feature>
<dbReference type="FunFam" id="3.30.565.10:FF:000010">
    <property type="entry name" value="Sensor histidine kinase RcsC"/>
    <property type="match status" value="1"/>
</dbReference>
<dbReference type="GO" id="GO:0009881">
    <property type="term" value="F:photoreceptor activity"/>
    <property type="evidence" value="ECO:0007669"/>
    <property type="project" value="UniProtKB-KW"/>
</dbReference>
<dbReference type="PROSITE" id="PS50109">
    <property type="entry name" value="HIS_KIN"/>
    <property type="match status" value="1"/>
</dbReference>
<reference evidence="16 17" key="1">
    <citation type="submission" date="2020-06" db="EMBL/GenBank/DDBJ databases">
        <title>Whole-genome sequence of Allochromatium humboldtianum DSM 21881, type strain.</title>
        <authorList>
            <person name="Kyndt J.A."/>
            <person name="Meyer T.E."/>
        </authorList>
    </citation>
    <scope>NUCLEOTIDE SEQUENCE [LARGE SCALE GENOMIC DNA]</scope>
    <source>
        <strain evidence="16 17">DSM 21881</strain>
    </source>
</reference>
<dbReference type="Gene3D" id="3.30.450.40">
    <property type="match status" value="1"/>
</dbReference>
<dbReference type="CDD" id="cd00082">
    <property type="entry name" value="HisKA"/>
    <property type="match status" value="1"/>
</dbReference>
<dbReference type="PROSITE" id="PS50110">
    <property type="entry name" value="RESPONSE_REGULATORY"/>
    <property type="match status" value="1"/>
</dbReference>
<feature type="domain" description="Phytochrome chromophore attachment site" evidence="13">
    <location>
        <begin position="145"/>
        <end position="304"/>
    </location>
</feature>
<comment type="caution">
    <text evidence="16">The sequence shown here is derived from an EMBL/GenBank/DDBJ whole genome shotgun (WGS) entry which is preliminary data.</text>
</comment>
<protein>
    <recommendedName>
        <fullName evidence="3">histidine kinase</fullName>
        <ecNumber evidence="3">2.7.13.3</ecNumber>
    </recommendedName>
</protein>
<dbReference type="RefSeq" id="WP_176974504.1">
    <property type="nucleotide sequence ID" value="NZ_JABZEO010000001.1"/>
</dbReference>
<dbReference type="Pfam" id="PF02518">
    <property type="entry name" value="HATPase_c"/>
    <property type="match status" value="1"/>
</dbReference>
<evidence type="ECO:0000256" key="12">
    <source>
        <dbReference type="PROSITE-ProRule" id="PRU00169"/>
    </source>
</evidence>
<dbReference type="InterPro" id="IPR013515">
    <property type="entry name" value="Phytochrome_cen-reg"/>
</dbReference>
<dbReference type="SMART" id="SM00388">
    <property type="entry name" value="HisKA"/>
    <property type="match status" value="1"/>
</dbReference>
<dbReference type="InterPro" id="IPR003661">
    <property type="entry name" value="HisK_dim/P_dom"/>
</dbReference>
<dbReference type="Pfam" id="PF00512">
    <property type="entry name" value="HisKA"/>
    <property type="match status" value="1"/>
</dbReference>
<keyword evidence="5 12" id="KW-0597">Phosphoprotein</keyword>
<dbReference type="InterPro" id="IPR011006">
    <property type="entry name" value="CheY-like_superfamily"/>
</dbReference>
<dbReference type="InterPro" id="IPR001789">
    <property type="entry name" value="Sig_transdc_resp-reg_receiver"/>
</dbReference>
<dbReference type="SUPFAM" id="SSF55781">
    <property type="entry name" value="GAF domain-like"/>
    <property type="match status" value="2"/>
</dbReference>
<keyword evidence="9" id="KW-0157">Chromophore</keyword>
<evidence type="ECO:0000313" key="17">
    <source>
        <dbReference type="Proteomes" id="UP000592294"/>
    </source>
</evidence>
<sequence length="892" mass="98763">MPNDLPDLDQCASEPIHLAGAIQPHGVLLALHESPWRIVQATANCKDRLGIAPAALLERELDSVLGVELLTAAQAGLATYREQPSAPVSFAWCSPLDGVAFTGYVHESEALVILELEPAPSPPGASDDLLARAVRGLVGVRAQADLPLKLQQAATLLRDLTGYDRVMVYRFDPVDWHGEVVAEARRPDLEPYLGLHYPASDIPDQARRLYLINRTRAIVDIDYVPVPIEPEPNPITGRPLDLSRSLLRSVSPVHVEYLRNMGVRATLTLSLFHDDRLWGLIACHHLSPYWVSDEIRRVMDWMAQDLETQIQVAEDRRRRLYEQHLKTCRERVMAAVRQGVRLQNLLTGAHQADLLGAVGAEGMALIAGSQVYTAGTTPEAERISQLAVDLCRHINDDYSSLFATDCLSDHLPETVDLGPTAAGLMFLRLASARDLGLLWFRAEQVRHVTWAGNPDKMVSIGPDGRIGPRQSFAAWRQTVRLRSWRWAHEELASATELGALIDIELRHQAEAASQAKSIFLANMSHEIRNPLNAVLGMARLMRQQALIPTQAERLDKIEVAGRHLLDLINNILDLSKIEDGKLTLEESEVRIEAIMRNLVAMLSDQAAEKGLKLCVKLQAWPSHLLGDSARLQQALLNYASNAIKFTQYGSVTLRAFPEADLGDSVLGRFEVEDTGIGIAAEHLSRLFNEFEQLDTSITRQYGGTGLGLALTQQLARLMGGEAGVESTLGVGSTFWFTVRLKRGTPSIASVPEPAPIEMDELMQVCAGCRLLLVEDEPINREVTLELIADLGLHTDTAENGAEALECVQRHRYDLILMDMQMPVMGGLEATRRIRRLPMDTQPPIVAMTANAFADNQTQCLEAGMNDFLTKPVEPQQLLATLQYWFSRTEHQS</sequence>
<dbReference type="InterPro" id="IPR036097">
    <property type="entry name" value="HisK_dim/P_sf"/>
</dbReference>
<dbReference type="SUPFAM" id="SSF55785">
    <property type="entry name" value="PYP-like sensor domain (PAS domain)"/>
    <property type="match status" value="1"/>
</dbReference>
<proteinExistence type="inferred from homology"/>
<comment type="similarity">
    <text evidence="2">In the N-terminal section; belongs to the phytochrome family.</text>
</comment>
<dbReference type="Gene3D" id="3.40.50.2300">
    <property type="match status" value="1"/>
</dbReference>
<keyword evidence="10" id="KW-0902">Two-component regulatory system</keyword>
<dbReference type="Pfam" id="PF01590">
    <property type="entry name" value="GAF"/>
    <property type="match status" value="1"/>
</dbReference>
<dbReference type="Gene3D" id="3.30.450.20">
    <property type="entry name" value="PAS domain"/>
    <property type="match status" value="1"/>
</dbReference>
<keyword evidence="11" id="KW-0675">Receptor</keyword>
<evidence type="ECO:0000256" key="11">
    <source>
        <dbReference type="ARBA" id="ARBA00023170"/>
    </source>
</evidence>
<dbReference type="Proteomes" id="UP000592294">
    <property type="component" value="Unassembled WGS sequence"/>
</dbReference>
<dbReference type="Pfam" id="PF08446">
    <property type="entry name" value="PAS_2"/>
    <property type="match status" value="1"/>
</dbReference>
<organism evidence="16 17">
    <name type="scientific">Allochromatium humboldtianum</name>
    <dbReference type="NCBI Taxonomy" id="504901"/>
    <lineage>
        <taxon>Bacteria</taxon>
        <taxon>Pseudomonadati</taxon>
        <taxon>Pseudomonadota</taxon>
        <taxon>Gammaproteobacteria</taxon>
        <taxon>Chromatiales</taxon>
        <taxon>Chromatiaceae</taxon>
        <taxon>Allochromatium</taxon>
    </lineage>
</organism>
<feature type="modified residue" description="4-aspartylphosphate" evidence="12">
    <location>
        <position position="818"/>
    </location>
</feature>
<dbReference type="PROSITE" id="PS50046">
    <property type="entry name" value="PHYTOCHROME_2"/>
    <property type="match status" value="1"/>
</dbReference>
<dbReference type="InterPro" id="IPR043150">
    <property type="entry name" value="Phytochrome_PHY_sf"/>
</dbReference>